<comment type="caution">
    <text evidence="8">The sequence shown here is derived from an EMBL/GenBank/DDBJ whole genome shotgun (WGS) entry which is preliminary data.</text>
</comment>
<feature type="region of interest" description="Disordered" evidence="6">
    <location>
        <begin position="277"/>
        <end position="386"/>
    </location>
</feature>
<dbReference type="AlphaFoldDB" id="A0A166WT55"/>
<name>A0A166WT55_9PEZI</name>
<evidence type="ECO:0000259" key="7">
    <source>
        <dbReference type="Pfam" id="PF00082"/>
    </source>
</evidence>
<feature type="compositionally biased region" description="Polar residues" evidence="6">
    <location>
        <begin position="357"/>
        <end position="384"/>
    </location>
</feature>
<evidence type="ECO:0000313" key="8">
    <source>
        <dbReference type="EMBL" id="KZL75966.1"/>
    </source>
</evidence>
<gene>
    <name evidence="8" type="ORF">CT0861_05227</name>
</gene>
<dbReference type="Proteomes" id="UP000076552">
    <property type="component" value="Unassembled WGS sequence"/>
</dbReference>
<feature type="compositionally biased region" description="Polar residues" evidence="6">
    <location>
        <begin position="639"/>
        <end position="659"/>
    </location>
</feature>
<dbReference type="GO" id="GO:0006508">
    <property type="term" value="P:proteolysis"/>
    <property type="evidence" value="ECO:0007669"/>
    <property type="project" value="UniProtKB-KW"/>
</dbReference>
<dbReference type="Gene3D" id="3.40.50.200">
    <property type="entry name" value="Peptidase S8/S53 domain"/>
    <property type="match status" value="1"/>
</dbReference>
<keyword evidence="2 5" id="KW-0645">Protease</keyword>
<evidence type="ECO:0000313" key="9">
    <source>
        <dbReference type="Proteomes" id="UP000076552"/>
    </source>
</evidence>
<dbReference type="SUPFAM" id="SSF52743">
    <property type="entry name" value="Subtilisin-like"/>
    <property type="match status" value="1"/>
</dbReference>
<dbReference type="InterPro" id="IPR015500">
    <property type="entry name" value="Peptidase_S8_subtilisin-rel"/>
</dbReference>
<dbReference type="InterPro" id="IPR036852">
    <property type="entry name" value="Peptidase_S8/S53_dom_sf"/>
</dbReference>
<accession>A0A166WT55</accession>
<dbReference type="EMBL" id="LFIV01000019">
    <property type="protein sequence ID" value="KZL75966.1"/>
    <property type="molecule type" value="Genomic_DNA"/>
</dbReference>
<feature type="active site" description="Charge relay system" evidence="5">
    <location>
        <position position="704"/>
    </location>
</feature>
<dbReference type="InterPro" id="IPR036770">
    <property type="entry name" value="Ankyrin_rpt-contain_sf"/>
</dbReference>
<reference evidence="8 9" key="1">
    <citation type="submission" date="2015-06" db="EMBL/GenBank/DDBJ databases">
        <title>Survival trade-offs in plant roots during colonization by closely related pathogenic and mutualistic fungi.</title>
        <authorList>
            <person name="Hacquard S."/>
            <person name="Kracher B."/>
            <person name="Hiruma K."/>
            <person name="Weinman A."/>
            <person name="Muench P."/>
            <person name="Garrido Oter R."/>
            <person name="Ver Loren van Themaat E."/>
            <person name="Dallerey J.-F."/>
            <person name="Damm U."/>
            <person name="Henrissat B."/>
            <person name="Lespinet O."/>
            <person name="Thon M."/>
            <person name="Kemen E."/>
            <person name="McHardy A.C."/>
            <person name="Schulze-Lefert P."/>
            <person name="O'Connell R.J."/>
        </authorList>
    </citation>
    <scope>NUCLEOTIDE SEQUENCE [LARGE SCALE GENOMIC DNA]</scope>
    <source>
        <strain evidence="8 9">0861</strain>
    </source>
</reference>
<dbReference type="GO" id="GO:0004252">
    <property type="term" value="F:serine-type endopeptidase activity"/>
    <property type="evidence" value="ECO:0007669"/>
    <property type="project" value="UniProtKB-UniRule"/>
</dbReference>
<feature type="compositionally biased region" description="Basic and acidic residues" evidence="6">
    <location>
        <begin position="279"/>
        <end position="289"/>
    </location>
</feature>
<dbReference type="InterPro" id="IPR000209">
    <property type="entry name" value="Peptidase_S8/S53_dom"/>
</dbReference>
<organism evidence="8 9">
    <name type="scientific">Colletotrichum tofieldiae</name>
    <dbReference type="NCBI Taxonomy" id="708197"/>
    <lineage>
        <taxon>Eukaryota</taxon>
        <taxon>Fungi</taxon>
        <taxon>Dikarya</taxon>
        <taxon>Ascomycota</taxon>
        <taxon>Pezizomycotina</taxon>
        <taxon>Sordariomycetes</taxon>
        <taxon>Hypocreomycetidae</taxon>
        <taxon>Glomerellales</taxon>
        <taxon>Glomerellaceae</taxon>
        <taxon>Colletotrichum</taxon>
        <taxon>Colletotrichum spaethianum species complex</taxon>
    </lineage>
</organism>
<proteinExistence type="inferred from homology"/>
<dbReference type="SUPFAM" id="SSF48403">
    <property type="entry name" value="Ankyrin repeat"/>
    <property type="match status" value="1"/>
</dbReference>
<feature type="active site" description="Charge relay system" evidence="5">
    <location>
        <position position="908"/>
    </location>
</feature>
<sequence>MTGNLDPANPGDIRRAPTGAMDDEDDFVLDDEEDFHPSAAMVSGRNDEDHVRRLFEKDVEDARTFFQSKPFKTEAERKELMDFVDARQSEWHRTTWEGRNFLHHLAYYDSSRQPFVPLRWLMARAICRLPTLMSVMDKSKRTPLTVSLSLGNEMFTRSACRNQLPKTLRHITTALRSECQDHDNDRDVTCLHSALTCEFTEEKSREETIKIICSFVPEEMFTVTDFKGRTPLHLAVEYDRCCTTQVRIVAELLKRGSKALNVGITSHGNRSLSVYQYHENSRKQAEARKKSLTAQQKKPAPSTGKNRKDGLTESDAAAKDEAKRAAPKKEKMNMGPPTSAKDTAEFVPPGIQRRDSTMQSETPKGTKTSSSGPANPDSGSSTAPGQRIVALPSATDRALREAEQDLAAREIGERLKLIYLRTLRPDLVAHSLHLQDDRDRELWFDFGPGPQKKLTQSDFKKHFGHIQFDSALQYVAFPRVLLVDDEAKEAPDTRYQGRKDLVFFFDWLGRKGVKRIIKVIVDDLQSPSHSDEAIEQSLKPFDVEILDWRRPDLDPVSLARIGSCLREVHLHWSGRNTVLRSWSEKEGLAMIPTLETICLAQAEGLESDVRTRENLDSFERRLHANWPPDKPKPRVFRPKTNSGRVRSSIDQTDSQSNHPQGRPVDPHKWMQCMEEFAYRFKQIHALKNNISDPSLGPVEVALIDDGTDITHPDLRNIKFTGKSFYPYQEGPTWRISPYWDSSSGHGTLMARLIHRICPSALIHVIKLQTFSGEGSTKLQIHPDTRKQAIEYATARGAQIICMSWTMKPPTDPAKKQAFDNAMHTALNKKGILVFCAACDQGKSPDLTYPHASNRSSFRIGAAKATGVVTGSVGDTNELSYVFPGHEVVIDREVYDKEFLKFEGHSGSSVANALAAGLAALIIECVRLGVFYTNETKQLDPTVAIRKDDLIKIRGRSQMDFALSSIGTSRNTDNKYIEVWDTFGDVAESLKYSEGSRITQLEVIAGLARTFLRKGVRA</sequence>
<evidence type="ECO:0000256" key="3">
    <source>
        <dbReference type="ARBA" id="ARBA00022801"/>
    </source>
</evidence>
<dbReference type="PROSITE" id="PS51892">
    <property type="entry name" value="SUBTILASE"/>
    <property type="match status" value="1"/>
</dbReference>
<dbReference type="Gene3D" id="1.25.40.20">
    <property type="entry name" value="Ankyrin repeat-containing domain"/>
    <property type="match status" value="1"/>
</dbReference>
<keyword evidence="3 5" id="KW-0378">Hydrolase</keyword>
<protein>
    <submittedName>
        <fullName evidence="8">Intracellular serine protease</fullName>
    </submittedName>
</protein>
<dbReference type="CDD" id="cd07491">
    <property type="entry name" value="Peptidases_S8_7"/>
    <property type="match status" value="1"/>
</dbReference>
<keyword evidence="9" id="KW-1185">Reference proteome</keyword>
<dbReference type="InterPro" id="IPR051048">
    <property type="entry name" value="Peptidase_S8/S53_subtilisin"/>
</dbReference>
<evidence type="ECO:0000256" key="2">
    <source>
        <dbReference type="ARBA" id="ARBA00022670"/>
    </source>
</evidence>
<feature type="region of interest" description="Disordered" evidence="6">
    <location>
        <begin position="1"/>
        <end position="24"/>
    </location>
</feature>
<evidence type="ECO:0000256" key="6">
    <source>
        <dbReference type="SAM" id="MobiDB-lite"/>
    </source>
</evidence>
<dbReference type="Pfam" id="PF00082">
    <property type="entry name" value="Peptidase_S8"/>
    <property type="match status" value="1"/>
</dbReference>
<dbReference type="PRINTS" id="PR00723">
    <property type="entry name" value="SUBTILISIN"/>
</dbReference>
<feature type="domain" description="Peptidase S8/S53" evidence="7">
    <location>
        <begin position="699"/>
        <end position="923"/>
    </location>
</feature>
<evidence type="ECO:0000256" key="4">
    <source>
        <dbReference type="ARBA" id="ARBA00022825"/>
    </source>
</evidence>
<feature type="region of interest" description="Disordered" evidence="6">
    <location>
        <begin position="621"/>
        <end position="666"/>
    </location>
</feature>
<comment type="similarity">
    <text evidence="1 5">Belongs to the peptidase S8 family.</text>
</comment>
<evidence type="ECO:0000256" key="1">
    <source>
        <dbReference type="ARBA" id="ARBA00011073"/>
    </source>
</evidence>
<keyword evidence="4 5" id="KW-0720">Serine protease</keyword>
<evidence type="ECO:0000256" key="5">
    <source>
        <dbReference type="PROSITE-ProRule" id="PRU01240"/>
    </source>
</evidence>
<dbReference type="PANTHER" id="PTHR43399">
    <property type="entry name" value="SUBTILISIN-RELATED"/>
    <property type="match status" value="1"/>
</dbReference>
<feature type="active site" description="Charge relay system" evidence="5">
    <location>
        <position position="745"/>
    </location>
</feature>
<dbReference type="PANTHER" id="PTHR43399:SF4">
    <property type="entry name" value="CELL WALL-ASSOCIATED PROTEASE"/>
    <property type="match status" value="1"/>
</dbReference>
<feature type="compositionally biased region" description="Basic and acidic residues" evidence="6">
    <location>
        <begin position="306"/>
        <end position="332"/>
    </location>
</feature>
<dbReference type="STRING" id="708197.A0A166WT55"/>